<evidence type="ECO:0000313" key="3">
    <source>
        <dbReference type="Proteomes" id="UP000672032"/>
    </source>
</evidence>
<feature type="compositionally biased region" description="Polar residues" evidence="1">
    <location>
        <begin position="304"/>
        <end position="318"/>
    </location>
</feature>
<feature type="compositionally biased region" description="Basic and acidic residues" evidence="1">
    <location>
        <begin position="372"/>
        <end position="383"/>
    </location>
</feature>
<feature type="region of interest" description="Disordered" evidence="1">
    <location>
        <begin position="191"/>
        <end position="239"/>
    </location>
</feature>
<organism evidence="2 3">
    <name type="scientific">Monilinia vaccinii-corymbosi</name>
    <dbReference type="NCBI Taxonomy" id="61207"/>
    <lineage>
        <taxon>Eukaryota</taxon>
        <taxon>Fungi</taxon>
        <taxon>Dikarya</taxon>
        <taxon>Ascomycota</taxon>
        <taxon>Pezizomycotina</taxon>
        <taxon>Leotiomycetes</taxon>
        <taxon>Helotiales</taxon>
        <taxon>Sclerotiniaceae</taxon>
        <taxon>Monilinia</taxon>
    </lineage>
</organism>
<accession>A0A8A3PJN2</accession>
<gene>
    <name evidence="2" type="ORF">DSL72_008467</name>
</gene>
<evidence type="ECO:0000256" key="1">
    <source>
        <dbReference type="SAM" id="MobiDB-lite"/>
    </source>
</evidence>
<proteinExistence type="predicted"/>
<feature type="compositionally biased region" description="Low complexity" evidence="1">
    <location>
        <begin position="339"/>
        <end position="352"/>
    </location>
</feature>
<dbReference type="OrthoDB" id="3526303at2759"/>
<dbReference type="EMBL" id="CP063409">
    <property type="protein sequence ID" value="QSZ35597.1"/>
    <property type="molecule type" value="Genomic_DNA"/>
</dbReference>
<name>A0A8A3PJN2_9HELO</name>
<dbReference type="AlphaFoldDB" id="A0A8A3PJN2"/>
<reference evidence="2" key="1">
    <citation type="submission" date="2020-10" db="EMBL/GenBank/DDBJ databases">
        <title>Genome Sequence of Monilinia vaccinii-corymbosi Sheds Light on Mummy Berry Disease Infection of Blueberry and Mating Type.</title>
        <authorList>
            <person name="Yow A.G."/>
            <person name="Zhang Y."/>
            <person name="Bansal K."/>
            <person name="Eacker S.M."/>
            <person name="Sullivan S."/>
            <person name="Liachko I."/>
            <person name="Cubeta M.A."/>
            <person name="Rollins J.A."/>
            <person name="Ashrafi H."/>
        </authorList>
    </citation>
    <scope>NUCLEOTIDE SEQUENCE</scope>
    <source>
        <strain evidence="2">RL-1</strain>
    </source>
</reference>
<protein>
    <submittedName>
        <fullName evidence="2">Uncharacterized protein</fullName>
    </submittedName>
</protein>
<feature type="region of interest" description="Disordered" evidence="1">
    <location>
        <begin position="304"/>
        <end position="405"/>
    </location>
</feature>
<keyword evidence="3" id="KW-1185">Reference proteome</keyword>
<evidence type="ECO:0000313" key="2">
    <source>
        <dbReference type="EMBL" id="QSZ35597.1"/>
    </source>
</evidence>
<dbReference type="Proteomes" id="UP000672032">
    <property type="component" value="Chromosome 5"/>
</dbReference>
<sequence length="405" mass="44341">MSQSTRTTEVISIMSPRIAPSVSSSTTVNESPMSPSDQAAIDRWMFNRARNDREHAAFREKMHFQSADFHQFLYRTAKMSPQIAVPSPTWESIPFPIPAQPLVATKRNRGTHLEMNTRVDAIREVPRRQAIPLDFGAQLQRRPSSGLQVHVPHSTFSRASSDDVQFRNQDALITVGAVFEVGRHSMEITRAPRQSEPGVQVNSSHARAHDKATSPSFAESDAEMGAWGEDESFEQGNKKKGSGILKPFTWIIKHNLPIHDKHHLPLTTNAQTLGEIWIDININRPHNHCIAVTPKAFAIIPSTQDSEISPNPAFQNPQNRKRNATPPPRRANTLRLPRPKAAPSTLPAATPAGNRRVAEAGRGAPRTGCVGERARSGGPRERAPGSPSAGGGSLSPGLWFGALDG</sequence>